<feature type="compositionally biased region" description="Basic and acidic residues" evidence="1">
    <location>
        <begin position="118"/>
        <end position="128"/>
    </location>
</feature>
<evidence type="ECO:0000313" key="2">
    <source>
        <dbReference type="EMBL" id="CCD54641.1"/>
    </source>
</evidence>
<feature type="compositionally biased region" description="Basic residues" evidence="1">
    <location>
        <begin position="371"/>
        <end position="380"/>
    </location>
</feature>
<feature type="compositionally biased region" description="Basic and acidic residues" evidence="1">
    <location>
        <begin position="26"/>
        <end position="52"/>
    </location>
</feature>
<evidence type="ECO:0000313" key="3">
    <source>
        <dbReference type="Proteomes" id="UP000008177"/>
    </source>
</evidence>
<feature type="compositionally biased region" description="Polar residues" evidence="1">
    <location>
        <begin position="129"/>
        <end position="150"/>
    </location>
</feature>
<gene>
    <name evidence="2" type="ORF">BofuT4_P126890.1</name>
</gene>
<proteinExistence type="predicted"/>
<dbReference type="HOGENOM" id="CLU_618191_0_0_1"/>
<dbReference type="EMBL" id="FQ790351">
    <property type="protein sequence ID" value="CCD54641.1"/>
    <property type="molecule type" value="Genomic_DNA"/>
</dbReference>
<dbReference type="AlphaFoldDB" id="G2YSP3"/>
<feature type="compositionally biased region" description="Polar residues" evidence="1">
    <location>
        <begin position="288"/>
        <end position="304"/>
    </location>
</feature>
<sequence>MTVFNVARASKLAIVSDIMGGYESDAGERDDRSVSHRSDHSRSSRSSRRDGNGSDTHLSTKRVPRTRGEGPPISMNTRYPRSNGGSSSHGRSQSHNRDASGSELASNASGSTLRPSPRRGESRHRSDDITSQASGATLRSLQSSRVDTASQGGGSYASKPHSETRKRYKPEPNRGSGYEQDWKDGRNVYLISDDDEPRNPRKSVPRSEASGHTARSVREMAKLSEQTKHLNLDPQDDPRDKVEKLKEELVDAEWEAEVKSKTSEGRHRRDSNRPSDLISIATGEDYSGKSQSITSYDGSTTSNTRSKHPHGRPRSNADYSRSQTSNSSYNAPPPRSFASGYAPSNTQSQLRDGALEVYRGSYAPSTSGSHASHHSSRSHARQYPDPRRSPPPRRGPYVGGHHNVLEHAETNINMTYIGAPDMSFMNEPSKKERRRQKEHELHMEMVRNNMRPPVKKTIWDD</sequence>
<feature type="compositionally biased region" description="Polar residues" evidence="1">
    <location>
        <begin position="103"/>
        <end position="114"/>
    </location>
</feature>
<feature type="region of interest" description="Disordered" evidence="1">
    <location>
        <begin position="360"/>
        <end position="401"/>
    </location>
</feature>
<feature type="region of interest" description="Disordered" evidence="1">
    <location>
        <begin position="19"/>
        <end position="347"/>
    </location>
</feature>
<feature type="region of interest" description="Disordered" evidence="1">
    <location>
        <begin position="429"/>
        <end position="461"/>
    </location>
</feature>
<protein>
    <submittedName>
        <fullName evidence="2">Uncharacterized protein</fullName>
    </submittedName>
</protein>
<accession>G2YSP3</accession>
<organism evidence="2 3">
    <name type="scientific">Botryotinia fuckeliana (strain T4)</name>
    <name type="common">Noble rot fungus</name>
    <name type="synonym">Botrytis cinerea</name>
    <dbReference type="NCBI Taxonomy" id="999810"/>
    <lineage>
        <taxon>Eukaryota</taxon>
        <taxon>Fungi</taxon>
        <taxon>Dikarya</taxon>
        <taxon>Ascomycota</taxon>
        <taxon>Pezizomycotina</taxon>
        <taxon>Leotiomycetes</taxon>
        <taxon>Helotiales</taxon>
        <taxon>Sclerotiniaceae</taxon>
        <taxon>Botrytis</taxon>
    </lineage>
</organism>
<reference evidence="3" key="1">
    <citation type="journal article" date="2011" name="PLoS Genet.">
        <title>Genomic analysis of the necrotrophic fungal pathogens Sclerotinia sclerotiorum and Botrytis cinerea.</title>
        <authorList>
            <person name="Amselem J."/>
            <person name="Cuomo C.A."/>
            <person name="van Kan J.A."/>
            <person name="Viaud M."/>
            <person name="Benito E.P."/>
            <person name="Couloux A."/>
            <person name="Coutinho P.M."/>
            <person name="de Vries R.P."/>
            <person name="Dyer P.S."/>
            <person name="Fillinger S."/>
            <person name="Fournier E."/>
            <person name="Gout L."/>
            <person name="Hahn M."/>
            <person name="Kohn L."/>
            <person name="Lapalu N."/>
            <person name="Plummer K.M."/>
            <person name="Pradier J.M."/>
            <person name="Quevillon E."/>
            <person name="Sharon A."/>
            <person name="Simon A."/>
            <person name="ten Have A."/>
            <person name="Tudzynski B."/>
            <person name="Tudzynski P."/>
            <person name="Wincker P."/>
            <person name="Andrew M."/>
            <person name="Anthouard V."/>
            <person name="Beever R.E."/>
            <person name="Beffa R."/>
            <person name="Benoit I."/>
            <person name="Bouzid O."/>
            <person name="Brault B."/>
            <person name="Chen Z."/>
            <person name="Choquer M."/>
            <person name="Collemare J."/>
            <person name="Cotton P."/>
            <person name="Danchin E.G."/>
            <person name="Da Silva C."/>
            <person name="Gautier A."/>
            <person name="Giraud C."/>
            <person name="Giraud T."/>
            <person name="Gonzalez C."/>
            <person name="Grossetete S."/>
            <person name="Guldener U."/>
            <person name="Henrissat B."/>
            <person name="Howlett B.J."/>
            <person name="Kodira C."/>
            <person name="Kretschmer M."/>
            <person name="Lappartient A."/>
            <person name="Leroch M."/>
            <person name="Levis C."/>
            <person name="Mauceli E."/>
            <person name="Neuveglise C."/>
            <person name="Oeser B."/>
            <person name="Pearson M."/>
            <person name="Poulain J."/>
            <person name="Poussereau N."/>
            <person name="Quesneville H."/>
            <person name="Rascle C."/>
            <person name="Schumacher J."/>
            <person name="Segurens B."/>
            <person name="Sexton A."/>
            <person name="Silva E."/>
            <person name="Sirven C."/>
            <person name="Soanes D.M."/>
            <person name="Talbot N.J."/>
            <person name="Templeton M."/>
            <person name="Yandava C."/>
            <person name="Yarden O."/>
            <person name="Zeng Q."/>
            <person name="Rollins J.A."/>
            <person name="Lebrun M.H."/>
            <person name="Dickman M."/>
        </authorList>
    </citation>
    <scope>NUCLEOTIDE SEQUENCE [LARGE SCALE GENOMIC DNA]</scope>
    <source>
        <strain evidence="3">T4</strain>
    </source>
</reference>
<dbReference type="OrthoDB" id="3560612at2759"/>
<feature type="compositionally biased region" description="Basic and acidic residues" evidence="1">
    <location>
        <begin position="216"/>
        <end position="249"/>
    </location>
</feature>
<dbReference type="InParanoid" id="G2YSP3"/>
<feature type="compositionally biased region" description="Basic and acidic residues" evidence="1">
    <location>
        <begin position="435"/>
        <end position="445"/>
    </location>
</feature>
<evidence type="ECO:0000256" key="1">
    <source>
        <dbReference type="SAM" id="MobiDB-lite"/>
    </source>
</evidence>
<feature type="compositionally biased region" description="Low complexity" evidence="1">
    <location>
        <begin position="81"/>
        <end position="93"/>
    </location>
</feature>
<feature type="compositionally biased region" description="Basic and acidic residues" evidence="1">
    <location>
        <begin position="160"/>
        <end position="172"/>
    </location>
</feature>
<feature type="compositionally biased region" description="Polar residues" evidence="1">
    <location>
        <begin position="317"/>
        <end position="330"/>
    </location>
</feature>
<feature type="compositionally biased region" description="Basic and acidic residues" evidence="1">
    <location>
        <begin position="256"/>
        <end position="273"/>
    </location>
</feature>
<name>G2YSP3_BOTF4</name>
<dbReference type="Proteomes" id="UP000008177">
    <property type="component" value="Unplaced contigs"/>
</dbReference>